<proteinExistence type="predicted"/>
<dbReference type="RefSeq" id="WP_394832853.1">
    <property type="nucleotide sequence ID" value="NZ_CP089929.1"/>
</dbReference>
<feature type="compositionally biased region" description="Basic and acidic residues" evidence="1">
    <location>
        <begin position="227"/>
        <end position="242"/>
    </location>
</feature>
<accession>A0ABZ2LIQ4</accession>
<evidence type="ECO:0000313" key="3">
    <source>
        <dbReference type="Proteomes" id="UP001374803"/>
    </source>
</evidence>
<evidence type="ECO:0000313" key="2">
    <source>
        <dbReference type="EMBL" id="WXB10838.1"/>
    </source>
</evidence>
<protein>
    <submittedName>
        <fullName evidence="2">Uncharacterized protein</fullName>
    </submittedName>
</protein>
<feature type="compositionally biased region" description="Basic and acidic residues" evidence="1">
    <location>
        <begin position="165"/>
        <end position="175"/>
    </location>
</feature>
<reference evidence="2" key="1">
    <citation type="submission" date="2021-12" db="EMBL/GenBank/DDBJ databases">
        <title>Discovery of the Pendulisporaceae a myxobacterial family with distinct sporulation behavior and unique specialized metabolism.</title>
        <authorList>
            <person name="Garcia R."/>
            <person name="Popoff A."/>
            <person name="Bader C.D."/>
            <person name="Loehr J."/>
            <person name="Walesch S."/>
            <person name="Walt C."/>
            <person name="Boldt J."/>
            <person name="Bunk B."/>
            <person name="Haeckl F.J.F.P.J."/>
            <person name="Gunesch A.P."/>
            <person name="Birkelbach J."/>
            <person name="Nuebel U."/>
            <person name="Pietschmann T."/>
            <person name="Bach T."/>
            <person name="Mueller R."/>
        </authorList>
    </citation>
    <scope>NUCLEOTIDE SEQUENCE</scope>
    <source>
        <strain evidence="2">MSr11367</strain>
    </source>
</reference>
<organism evidence="2 3">
    <name type="scientific">Pendulispora rubella</name>
    <dbReference type="NCBI Taxonomy" id="2741070"/>
    <lineage>
        <taxon>Bacteria</taxon>
        <taxon>Pseudomonadati</taxon>
        <taxon>Myxococcota</taxon>
        <taxon>Myxococcia</taxon>
        <taxon>Myxococcales</taxon>
        <taxon>Sorangiineae</taxon>
        <taxon>Pendulisporaceae</taxon>
        <taxon>Pendulispora</taxon>
    </lineage>
</organism>
<dbReference type="EMBL" id="CP089983">
    <property type="protein sequence ID" value="WXB10838.1"/>
    <property type="molecule type" value="Genomic_DNA"/>
</dbReference>
<dbReference type="Proteomes" id="UP001374803">
    <property type="component" value="Chromosome"/>
</dbReference>
<feature type="compositionally biased region" description="Pro residues" evidence="1">
    <location>
        <begin position="125"/>
        <end position="158"/>
    </location>
</feature>
<feature type="compositionally biased region" description="Pro residues" evidence="1">
    <location>
        <begin position="276"/>
        <end position="294"/>
    </location>
</feature>
<gene>
    <name evidence="2" type="ORF">LVJ94_40765</name>
</gene>
<evidence type="ECO:0000256" key="1">
    <source>
        <dbReference type="SAM" id="MobiDB-lite"/>
    </source>
</evidence>
<feature type="region of interest" description="Disordered" evidence="1">
    <location>
        <begin position="92"/>
        <end position="367"/>
    </location>
</feature>
<name>A0ABZ2LIQ4_9BACT</name>
<feature type="compositionally biased region" description="Low complexity" evidence="1">
    <location>
        <begin position="265"/>
        <end position="275"/>
    </location>
</feature>
<sequence>MSKAPSPLLGYNNNVRHKSRVFHIQTEDSGVRHPHIITHLFMDGGRILKSVKKSYSEHLGTEGLADVVRQMMKEQHKAMFIALRGGHFDHLVDAAADSSPPSLRPQSAKPAAAEPPPKADSDAPVSPPAAASPPPLPSPVLSPPPAAPPVSAPAPETPPASTTPETREQPERETELTLDIDALEPPPPEVRLEPPPPPPEPLPRPARVESPPPPEPLRDLSPQLFKKRADTFRFRQGKETRATEALLSTTLPKASPPGSGPPKAPLSGAAAAAPKMPLPGPALPKAPSPAPSSPKVPLSSPGSPKAPDPLRDRLPAFLRGDVPPSSGGGPISSGVSSSVPDTDRVPPSSQPSKVALPPAAAGSEGRYAPARPAAIFGHARPQQGSSIFGEDLISDKSLDEVILSYLAEDLEADKK</sequence>
<feature type="compositionally biased region" description="Pro residues" evidence="1">
    <location>
        <begin position="184"/>
        <end position="215"/>
    </location>
</feature>
<keyword evidence="3" id="KW-1185">Reference proteome</keyword>
<feature type="compositionally biased region" description="Pro residues" evidence="1">
    <location>
        <begin position="254"/>
        <end position="264"/>
    </location>
</feature>